<comment type="caution">
    <text evidence="1">The sequence shown here is derived from an EMBL/GenBank/DDBJ whole genome shotgun (WGS) entry which is preliminary data.</text>
</comment>
<sequence length="39" mass="4429">QSSHFQTQNHTSRLSILEIPSCIVTPYKLLEASEIKESL</sequence>
<protein>
    <submittedName>
        <fullName evidence="1">Uncharacterized protein</fullName>
    </submittedName>
</protein>
<feature type="non-terminal residue" evidence="1">
    <location>
        <position position="1"/>
    </location>
</feature>
<proteinExistence type="predicted"/>
<name>X0T2C3_9ZZZZ</name>
<gene>
    <name evidence="1" type="ORF">S01H1_16393</name>
</gene>
<evidence type="ECO:0000313" key="1">
    <source>
        <dbReference type="EMBL" id="GAF81461.1"/>
    </source>
</evidence>
<reference evidence="1" key="1">
    <citation type="journal article" date="2014" name="Front. Microbiol.">
        <title>High frequency of phylogenetically diverse reductive dehalogenase-homologous genes in deep subseafloor sedimentary metagenomes.</title>
        <authorList>
            <person name="Kawai M."/>
            <person name="Futagami T."/>
            <person name="Toyoda A."/>
            <person name="Takaki Y."/>
            <person name="Nishi S."/>
            <person name="Hori S."/>
            <person name="Arai W."/>
            <person name="Tsubouchi T."/>
            <person name="Morono Y."/>
            <person name="Uchiyama I."/>
            <person name="Ito T."/>
            <person name="Fujiyama A."/>
            <person name="Inagaki F."/>
            <person name="Takami H."/>
        </authorList>
    </citation>
    <scope>NUCLEOTIDE SEQUENCE</scope>
    <source>
        <strain evidence="1">Expedition CK06-06</strain>
    </source>
</reference>
<dbReference type="EMBL" id="BARS01008623">
    <property type="protein sequence ID" value="GAF81461.1"/>
    <property type="molecule type" value="Genomic_DNA"/>
</dbReference>
<accession>X0T2C3</accession>
<organism evidence="1">
    <name type="scientific">marine sediment metagenome</name>
    <dbReference type="NCBI Taxonomy" id="412755"/>
    <lineage>
        <taxon>unclassified sequences</taxon>
        <taxon>metagenomes</taxon>
        <taxon>ecological metagenomes</taxon>
    </lineage>
</organism>
<dbReference type="AlphaFoldDB" id="X0T2C3"/>